<dbReference type="Proteomes" id="UP001255416">
    <property type="component" value="Unassembled WGS sequence"/>
</dbReference>
<feature type="region of interest" description="Disordered" evidence="1">
    <location>
        <begin position="368"/>
        <end position="413"/>
    </location>
</feature>
<feature type="region of interest" description="Disordered" evidence="1">
    <location>
        <begin position="16"/>
        <end position="69"/>
    </location>
</feature>
<evidence type="ECO:0000256" key="1">
    <source>
        <dbReference type="SAM" id="MobiDB-lite"/>
    </source>
</evidence>
<feature type="domain" description="MobA/VirD2-like nuclease" evidence="2">
    <location>
        <begin position="161"/>
        <end position="253"/>
    </location>
</feature>
<dbReference type="Pfam" id="PF03432">
    <property type="entry name" value="Relaxase"/>
    <property type="match status" value="1"/>
</dbReference>
<proteinExistence type="predicted"/>
<sequence length="413" mass="45202">MSDLKRELGFQDCWSNLANGRSVGSPASGSFSTGKKSANEQGGDGPPDSSAGSSAQDRTGQASSAVPSISAADKARLARVVRGAAEVMVKVSKPARMDKHGNPIQVNRLTEGVRVSAHLEYISRNGKIELETSQGDRVAGKSATAELFADWMQSHDEDRANGLATDRTRITTSIVLSMPGNTNSSAVKDAVRALAEQEFGGQHDYVMALHTDTKHPHVHLTVRTVGHDGVKLNLRKADLQHLRDTFAAKLRQRGIEAESTPRSARGVTRRGERTPVYKIRQRGEVVTVDKAKRREVRRDVADHGGWIPDQSWDDAIVARRNRVMNTYSAAAAVLAQSSDPEDRALAKDVESFSRRLTDVTTERAELARDMASVRSASRPVCSERGPSADQDRGRGREDIDKRPEQKREPSRER</sequence>
<organism evidence="3 4">
    <name type="scientific">Sedimentitalea todarodis</name>
    <dbReference type="NCBI Taxonomy" id="1631240"/>
    <lineage>
        <taxon>Bacteria</taxon>
        <taxon>Pseudomonadati</taxon>
        <taxon>Pseudomonadota</taxon>
        <taxon>Alphaproteobacteria</taxon>
        <taxon>Rhodobacterales</taxon>
        <taxon>Paracoccaceae</taxon>
        <taxon>Sedimentitalea</taxon>
    </lineage>
</organism>
<keyword evidence="4" id="KW-1185">Reference proteome</keyword>
<evidence type="ECO:0000259" key="2">
    <source>
        <dbReference type="Pfam" id="PF03432"/>
    </source>
</evidence>
<feature type="compositionally biased region" description="Basic and acidic residues" evidence="1">
    <location>
        <begin position="389"/>
        <end position="413"/>
    </location>
</feature>
<dbReference type="RefSeq" id="WP_316782283.1">
    <property type="nucleotide sequence ID" value="NZ_JASMWN010000034.1"/>
</dbReference>
<dbReference type="EMBL" id="JASMWN010000034">
    <property type="protein sequence ID" value="MDU9006883.1"/>
    <property type="molecule type" value="Genomic_DNA"/>
</dbReference>
<evidence type="ECO:0000313" key="4">
    <source>
        <dbReference type="Proteomes" id="UP001255416"/>
    </source>
</evidence>
<feature type="compositionally biased region" description="Polar residues" evidence="1">
    <location>
        <begin position="56"/>
        <end position="67"/>
    </location>
</feature>
<name>A0ABU3VL98_9RHOB</name>
<gene>
    <name evidence="3" type="ORF">QO231_23910</name>
</gene>
<accession>A0ABU3VL98</accession>
<feature type="compositionally biased region" description="Polar residues" evidence="1">
    <location>
        <begin position="25"/>
        <end position="40"/>
    </location>
</feature>
<reference evidence="4" key="1">
    <citation type="submission" date="2023-05" db="EMBL/GenBank/DDBJ databases">
        <title>Sedimentitalea sp. nov. JM2-8.</title>
        <authorList>
            <person name="Huang J."/>
        </authorList>
    </citation>
    <scope>NUCLEOTIDE SEQUENCE [LARGE SCALE GENOMIC DNA]</scope>
    <source>
        <strain evidence="4">KHS03</strain>
    </source>
</reference>
<feature type="compositionally biased region" description="Low complexity" evidence="1">
    <location>
        <begin position="46"/>
        <end position="55"/>
    </location>
</feature>
<dbReference type="Gene3D" id="3.30.930.30">
    <property type="match status" value="1"/>
</dbReference>
<dbReference type="InterPro" id="IPR005094">
    <property type="entry name" value="Endonuclease_MobA/VirD2"/>
</dbReference>
<protein>
    <submittedName>
        <fullName evidence="3">Relaxase/mobilization nuclease domain-containing protein</fullName>
    </submittedName>
</protein>
<evidence type="ECO:0000313" key="3">
    <source>
        <dbReference type="EMBL" id="MDU9006883.1"/>
    </source>
</evidence>
<comment type="caution">
    <text evidence="3">The sequence shown here is derived from an EMBL/GenBank/DDBJ whole genome shotgun (WGS) entry which is preliminary data.</text>
</comment>